<gene>
    <name evidence="1" type="ORF">EVAR_103015_1</name>
</gene>
<dbReference type="EMBL" id="BGZK01000528">
    <property type="protein sequence ID" value="GBP48650.1"/>
    <property type="molecule type" value="Genomic_DNA"/>
</dbReference>
<dbReference type="PANTHER" id="PTHR47331:SF1">
    <property type="entry name" value="GAG-LIKE PROTEIN"/>
    <property type="match status" value="1"/>
</dbReference>
<sequence>MFVDASERSYAAAVYWRVKLSKYEIVVLLIIGNVRVAPLKIIPIPRLELQAALLGARLTSSILNDIELNEEPTMVKYWRCVPTKVNVTDDVTRGPPTNFDKTYW</sequence>
<protein>
    <submittedName>
        <fullName evidence="1">Uncharacterized protein</fullName>
    </submittedName>
</protein>
<reference evidence="1 2" key="1">
    <citation type="journal article" date="2019" name="Commun. Biol.">
        <title>The bagworm genome reveals a unique fibroin gene that provides high tensile strength.</title>
        <authorList>
            <person name="Kono N."/>
            <person name="Nakamura H."/>
            <person name="Ohtoshi R."/>
            <person name="Tomita M."/>
            <person name="Numata K."/>
            <person name="Arakawa K."/>
        </authorList>
    </citation>
    <scope>NUCLEOTIDE SEQUENCE [LARGE SCALE GENOMIC DNA]</scope>
</reference>
<dbReference type="Proteomes" id="UP000299102">
    <property type="component" value="Unassembled WGS sequence"/>
</dbReference>
<evidence type="ECO:0000313" key="2">
    <source>
        <dbReference type="Proteomes" id="UP000299102"/>
    </source>
</evidence>
<organism evidence="1 2">
    <name type="scientific">Eumeta variegata</name>
    <name type="common">Bagworm moth</name>
    <name type="synonym">Eumeta japonica</name>
    <dbReference type="NCBI Taxonomy" id="151549"/>
    <lineage>
        <taxon>Eukaryota</taxon>
        <taxon>Metazoa</taxon>
        <taxon>Ecdysozoa</taxon>
        <taxon>Arthropoda</taxon>
        <taxon>Hexapoda</taxon>
        <taxon>Insecta</taxon>
        <taxon>Pterygota</taxon>
        <taxon>Neoptera</taxon>
        <taxon>Endopterygota</taxon>
        <taxon>Lepidoptera</taxon>
        <taxon>Glossata</taxon>
        <taxon>Ditrysia</taxon>
        <taxon>Tineoidea</taxon>
        <taxon>Psychidae</taxon>
        <taxon>Oiketicinae</taxon>
        <taxon>Eumeta</taxon>
    </lineage>
</organism>
<dbReference type="AlphaFoldDB" id="A0A4C1WCM5"/>
<accession>A0A4C1WCM5</accession>
<dbReference type="PANTHER" id="PTHR47331">
    <property type="entry name" value="PHD-TYPE DOMAIN-CONTAINING PROTEIN"/>
    <property type="match status" value="1"/>
</dbReference>
<dbReference type="STRING" id="151549.A0A4C1WCM5"/>
<evidence type="ECO:0000313" key="1">
    <source>
        <dbReference type="EMBL" id="GBP48650.1"/>
    </source>
</evidence>
<name>A0A4C1WCM5_EUMVA</name>
<comment type="caution">
    <text evidence="1">The sequence shown here is derived from an EMBL/GenBank/DDBJ whole genome shotgun (WGS) entry which is preliminary data.</text>
</comment>
<dbReference type="OrthoDB" id="8371041at2759"/>
<dbReference type="InterPro" id="IPR008042">
    <property type="entry name" value="Retrotrans_Pao"/>
</dbReference>
<dbReference type="Pfam" id="PF05380">
    <property type="entry name" value="Peptidase_A17"/>
    <property type="match status" value="1"/>
</dbReference>
<keyword evidence="2" id="KW-1185">Reference proteome</keyword>
<proteinExistence type="predicted"/>